<dbReference type="Proteomes" id="UP000664144">
    <property type="component" value="Unassembled WGS sequence"/>
</dbReference>
<dbReference type="InterPro" id="IPR011050">
    <property type="entry name" value="Pectin_lyase_fold/virulence"/>
</dbReference>
<feature type="chain" id="PRO_5037346600" evidence="1">
    <location>
        <begin position="37"/>
        <end position="838"/>
    </location>
</feature>
<protein>
    <submittedName>
        <fullName evidence="2">T9SS type A sorting domain-containing protein</fullName>
    </submittedName>
</protein>
<evidence type="ECO:0000256" key="1">
    <source>
        <dbReference type="SAM" id="SignalP"/>
    </source>
</evidence>
<dbReference type="NCBIfam" id="TIGR04183">
    <property type="entry name" value="Por_Secre_tail"/>
    <property type="match status" value="1"/>
</dbReference>
<dbReference type="InterPro" id="IPR026444">
    <property type="entry name" value="Secre_tail"/>
</dbReference>
<sequence length="838" mass="87493">MKTLLLRSTLSSVTERTAVRGLLAGSFLLLASSAWAAPIVKTVGAGGNYPTISAALASITGAPIDPVSIQLLDASYTENVRITQAGTAINPITIRPAAGVTTVIEGTLTFDTGSRYVTVSGNNGTINRALTLKQTDDLVTTVLFQNDAQYNAVVDAQLLGSCRQPGFGVVTIGNAASGGTGNDHNTLRGNRIANASGSLLPSTLIYALNLRNGIANDAVTIIDNELVNFERNGLQVLGGNGLNWNVSNNSIYYDAASVPTTAQTAIDFEPGVASTNNTISGNKIGGRNAQSGGGSWLNDGASFRGIVVTCGMGVSSTLSGNSVSNVSMTNTFQPLTAMSLESGQTAVANISVTNVSSGQGGVVSLNSSAATEVTSFTVASGQIVNVEAGGRLNVTGTLRNNGLLKNAGNVLVVGDFINTNTGTYNQTQGTLEITGNMTSQGGLFTSVGGLVKLTGNGAQTVSGGVYFNLEVNGAGTKTVTADADIISQLTLNNGVLATGTYTLKLLEQASMTETDNSYVLGKVLATRNVQAGTTQRFGGLGLEMTPNSNSVLPGVTDVLRVTGTAPIAANGNQGILRYYDINAATSSGLDLGLKFSYLDHELNGIAPANLRFFKSIDGGANWMPRGITSNGAGYAQLNNVDGFSRWTLGDAQRPLPVGITAFRAARRDRQALITWTTATETNNRGFGVEVSTDGRQFRPLGFVLAQEGSATATRSYQFIDQEDNKKGVRYYRLRQEDRDGRTTYFGPVTVSFDQALAAQFAAYPTAFSENLTVELTSAAAAPAAFTLTDALGRVVWQHTQAVTAGFNQTQLTPECPAGNYLLTAKLNGTVLRQRVVRQ</sequence>
<proteinExistence type="predicted"/>
<dbReference type="RefSeq" id="WP_206986321.1">
    <property type="nucleotide sequence ID" value="NZ_JAFLQZ010000018.1"/>
</dbReference>
<evidence type="ECO:0000313" key="3">
    <source>
        <dbReference type="Proteomes" id="UP000664144"/>
    </source>
</evidence>
<feature type="signal peptide" evidence="1">
    <location>
        <begin position="1"/>
        <end position="36"/>
    </location>
</feature>
<gene>
    <name evidence="2" type="ORF">J0X19_20635</name>
</gene>
<keyword evidence="1" id="KW-0732">Signal</keyword>
<reference evidence="2" key="1">
    <citation type="submission" date="2021-03" db="EMBL/GenBank/DDBJ databases">
        <authorList>
            <person name="Kim M.K."/>
        </authorList>
    </citation>
    <scope>NUCLEOTIDE SEQUENCE</scope>
    <source>
        <strain evidence="2">BT186</strain>
    </source>
</reference>
<keyword evidence="3" id="KW-1185">Reference proteome</keyword>
<organism evidence="2 3">
    <name type="scientific">Hymenobacter telluris</name>
    <dbReference type="NCBI Taxonomy" id="2816474"/>
    <lineage>
        <taxon>Bacteria</taxon>
        <taxon>Pseudomonadati</taxon>
        <taxon>Bacteroidota</taxon>
        <taxon>Cytophagia</taxon>
        <taxon>Cytophagales</taxon>
        <taxon>Hymenobacteraceae</taxon>
        <taxon>Hymenobacter</taxon>
    </lineage>
</organism>
<dbReference type="EMBL" id="JAFLQZ010000018">
    <property type="protein sequence ID" value="MBO0360380.1"/>
    <property type="molecule type" value="Genomic_DNA"/>
</dbReference>
<name>A0A939F1J5_9BACT</name>
<dbReference type="SUPFAM" id="SSF51126">
    <property type="entry name" value="Pectin lyase-like"/>
    <property type="match status" value="1"/>
</dbReference>
<accession>A0A939F1J5</accession>
<evidence type="ECO:0000313" key="2">
    <source>
        <dbReference type="EMBL" id="MBO0360380.1"/>
    </source>
</evidence>
<dbReference type="AlphaFoldDB" id="A0A939F1J5"/>
<comment type="caution">
    <text evidence="2">The sequence shown here is derived from an EMBL/GenBank/DDBJ whole genome shotgun (WGS) entry which is preliminary data.</text>
</comment>